<dbReference type="Proteomes" id="UP000034932">
    <property type="component" value="Unassembled WGS sequence"/>
</dbReference>
<sequence>MNKQNGEFHSPTKGVVTNSDMVSLISSFVDEEPHSFYRLVIGTDSQTRKSNGETEIDFVTAVIVHRIGRGARYFWRKEKRNGHPPVLRDKIYTETLMSLQTAQVIVPEIRKVVSPAKYDLEIHIDVGPLGPTRDMIREVVGMVNGNGYVAKTKPDSWGASSVADKHT</sequence>
<dbReference type="InterPro" id="IPR007405">
    <property type="entry name" value="Phage_KVP40_Orf299"/>
</dbReference>
<organism evidence="1 2">
    <name type="scientific">Candidatus Woesebacteria bacterium GW2011_GWB1_39_10b</name>
    <dbReference type="NCBI Taxonomy" id="1618573"/>
    <lineage>
        <taxon>Bacteria</taxon>
        <taxon>Candidatus Woeseibacteriota</taxon>
    </lineage>
</organism>
<gene>
    <name evidence="1" type="ORF">UT19_C0004G0059</name>
</gene>
<evidence type="ECO:0000313" key="1">
    <source>
        <dbReference type="EMBL" id="KKQ94098.1"/>
    </source>
</evidence>
<dbReference type="Pfam" id="PF04308">
    <property type="entry name" value="RNaseH_like"/>
    <property type="match status" value="1"/>
</dbReference>
<evidence type="ECO:0000313" key="2">
    <source>
        <dbReference type="Proteomes" id="UP000034932"/>
    </source>
</evidence>
<name>A0A0G0LQE9_9BACT</name>
<proteinExistence type="predicted"/>
<dbReference type="PANTHER" id="PTHR39961:SF1">
    <property type="entry name" value="DUF458 DOMAIN-CONTAINING PROTEIN"/>
    <property type="match status" value="1"/>
</dbReference>
<dbReference type="PANTHER" id="PTHR39961">
    <property type="entry name" value="HYPOTHETICAL CYTOSOLIC PROTEIN"/>
    <property type="match status" value="1"/>
</dbReference>
<comment type="caution">
    <text evidence="1">The sequence shown here is derived from an EMBL/GenBank/DDBJ whole genome shotgun (WGS) entry which is preliminary data.</text>
</comment>
<dbReference type="STRING" id="1618573.UT19_C0004G0059"/>
<accession>A0A0G0LQE9</accession>
<evidence type="ECO:0008006" key="3">
    <source>
        <dbReference type="Google" id="ProtNLM"/>
    </source>
</evidence>
<dbReference type="EMBL" id="LBVW01000004">
    <property type="protein sequence ID" value="KKQ94098.1"/>
    <property type="molecule type" value="Genomic_DNA"/>
</dbReference>
<reference evidence="1 2" key="1">
    <citation type="journal article" date="2015" name="Nature">
        <title>rRNA introns, odd ribosomes, and small enigmatic genomes across a large radiation of phyla.</title>
        <authorList>
            <person name="Brown C.T."/>
            <person name="Hug L.A."/>
            <person name="Thomas B.C."/>
            <person name="Sharon I."/>
            <person name="Castelle C.J."/>
            <person name="Singh A."/>
            <person name="Wilkins M.J."/>
            <person name="Williams K.H."/>
            <person name="Banfield J.F."/>
        </authorList>
    </citation>
    <scope>NUCLEOTIDE SEQUENCE [LARGE SCALE GENOMIC DNA]</scope>
</reference>
<protein>
    <recommendedName>
        <fullName evidence="3">DUF458 domain-containing protein</fullName>
    </recommendedName>
</protein>
<dbReference type="AlphaFoldDB" id="A0A0G0LQE9"/>